<dbReference type="EMBL" id="WNYA01000011">
    <property type="protein sequence ID" value="KAG8551633.1"/>
    <property type="molecule type" value="Genomic_DNA"/>
</dbReference>
<evidence type="ECO:0000256" key="8">
    <source>
        <dbReference type="PROSITE-ProRule" id="PRU00175"/>
    </source>
</evidence>
<evidence type="ECO:0000256" key="2">
    <source>
        <dbReference type="ARBA" id="ARBA00012483"/>
    </source>
</evidence>
<proteinExistence type="predicted"/>
<evidence type="ECO:0000313" key="11">
    <source>
        <dbReference type="Proteomes" id="UP000824782"/>
    </source>
</evidence>
<keyword evidence="6" id="KW-0833">Ubl conjugation pathway</keyword>
<evidence type="ECO:0000256" key="7">
    <source>
        <dbReference type="ARBA" id="ARBA00022833"/>
    </source>
</evidence>
<dbReference type="PANTHER" id="PTHR22937">
    <property type="entry name" value="E3 UBIQUITIN-PROTEIN LIGASE RNF165"/>
    <property type="match status" value="1"/>
</dbReference>
<keyword evidence="3" id="KW-0808">Transferase</keyword>
<accession>A0AAV6ZZ47</accession>
<organism evidence="10 11">
    <name type="scientific">Engystomops pustulosus</name>
    <name type="common">Tungara frog</name>
    <name type="synonym">Physalaemus pustulosus</name>
    <dbReference type="NCBI Taxonomy" id="76066"/>
    <lineage>
        <taxon>Eukaryota</taxon>
        <taxon>Metazoa</taxon>
        <taxon>Chordata</taxon>
        <taxon>Craniata</taxon>
        <taxon>Vertebrata</taxon>
        <taxon>Euteleostomi</taxon>
        <taxon>Amphibia</taxon>
        <taxon>Batrachia</taxon>
        <taxon>Anura</taxon>
        <taxon>Neobatrachia</taxon>
        <taxon>Hyloidea</taxon>
        <taxon>Leptodactylidae</taxon>
        <taxon>Leiuperinae</taxon>
        <taxon>Engystomops</taxon>
    </lineage>
</organism>
<comment type="catalytic activity">
    <reaction evidence="1">
        <text>S-ubiquitinyl-[E2 ubiquitin-conjugating enzyme]-L-cysteine + [acceptor protein]-L-lysine = [E2 ubiquitin-conjugating enzyme]-L-cysteine + N(6)-ubiquitinyl-[acceptor protein]-L-lysine.</text>
        <dbReference type="EC" id="2.3.2.27"/>
    </reaction>
</comment>
<dbReference type="PANTHER" id="PTHR22937:SF65">
    <property type="entry name" value="E3 UBIQUITIN-PROTEIN LIGASE ARK2C"/>
    <property type="match status" value="1"/>
</dbReference>
<dbReference type="SUPFAM" id="SSF57850">
    <property type="entry name" value="RING/U-box"/>
    <property type="match status" value="1"/>
</dbReference>
<dbReference type="SMART" id="SM00184">
    <property type="entry name" value="RING"/>
    <property type="match status" value="1"/>
</dbReference>
<dbReference type="PROSITE" id="PS50089">
    <property type="entry name" value="ZF_RING_2"/>
    <property type="match status" value="1"/>
</dbReference>
<dbReference type="Pfam" id="PF13639">
    <property type="entry name" value="zf-RING_2"/>
    <property type="match status" value="1"/>
</dbReference>
<dbReference type="Proteomes" id="UP000824782">
    <property type="component" value="Unassembled WGS sequence"/>
</dbReference>
<evidence type="ECO:0000259" key="9">
    <source>
        <dbReference type="PROSITE" id="PS50089"/>
    </source>
</evidence>
<dbReference type="AlphaFoldDB" id="A0AAV6ZZ47"/>
<dbReference type="CDD" id="cd16469">
    <property type="entry name" value="RING-H2_RNF24-like"/>
    <property type="match status" value="1"/>
</dbReference>
<dbReference type="EC" id="2.3.2.27" evidence="2"/>
<dbReference type="InterPro" id="IPR045191">
    <property type="entry name" value="MBR1/2-like"/>
</dbReference>
<evidence type="ECO:0000256" key="4">
    <source>
        <dbReference type="ARBA" id="ARBA00022723"/>
    </source>
</evidence>
<dbReference type="Gene3D" id="3.30.40.10">
    <property type="entry name" value="Zinc/RING finger domain, C3HC4 (zinc finger)"/>
    <property type="match status" value="1"/>
</dbReference>
<protein>
    <recommendedName>
        <fullName evidence="2">RING-type E3 ubiquitin transferase</fullName>
        <ecNumber evidence="2">2.3.2.27</ecNumber>
    </recommendedName>
</protein>
<evidence type="ECO:0000256" key="1">
    <source>
        <dbReference type="ARBA" id="ARBA00000900"/>
    </source>
</evidence>
<dbReference type="InterPro" id="IPR013083">
    <property type="entry name" value="Znf_RING/FYVE/PHD"/>
</dbReference>
<evidence type="ECO:0000256" key="6">
    <source>
        <dbReference type="ARBA" id="ARBA00022786"/>
    </source>
</evidence>
<gene>
    <name evidence="10" type="ORF">GDO81_004188</name>
</gene>
<evidence type="ECO:0000256" key="3">
    <source>
        <dbReference type="ARBA" id="ARBA00022679"/>
    </source>
</evidence>
<dbReference type="InterPro" id="IPR001841">
    <property type="entry name" value="Znf_RING"/>
</dbReference>
<sequence length="58" mass="6648">MCAVCLEEFKLKEELGLCPCAHAFHTKCLMKWLEVRNSCPMCNKTISVPLPRPSLEHM</sequence>
<reference evidence="10" key="1">
    <citation type="thesis" date="2020" institute="ProQuest LLC" country="789 East Eisenhower Parkway, Ann Arbor, MI, USA">
        <title>Comparative Genomics and Chromosome Evolution.</title>
        <authorList>
            <person name="Mudd A.B."/>
        </authorList>
    </citation>
    <scope>NUCLEOTIDE SEQUENCE</scope>
    <source>
        <strain evidence="10">237g6f4</strain>
        <tissue evidence="10">Blood</tissue>
    </source>
</reference>
<keyword evidence="4" id="KW-0479">Metal-binding</keyword>
<evidence type="ECO:0000313" key="10">
    <source>
        <dbReference type="EMBL" id="KAG8551633.1"/>
    </source>
</evidence>
<comment type="caution">
    <text evidence="10">The sequence shown here is derived from an EMBL/GenBank/DDBJ whole genome shotgun (WGS) entry which is preliminary data.</text>
</comment>
<name>A0AAV6ZZ47_ENGPU</name>
<feature type="domain" description="RING-type" evidence="9">
    <location>
        <begin position="2"/>
        <end position="43"/>
    </location>
</feature>
<keyword evidence="11" id="KW-1185">Reference proteome</keyword>
<dbReference type="GO" id="GO:0061630">
    <property type="term" value="F:ubiquitin protein ligase activity"/>
    <property type="evidence" value="ECO:0007669"/>
    <property type="project" value="UniProtKB-EC"/>
</dbReference>
<keyword evidence="5 8" id="KW-0863">Zinc-finger</keyword>
<keyword evidence="7" id="KW-0862">Zinc</keyword>
<dbReference type="GO" id="GO:0008270">
    <property type="term" value="F:zinc ion binding"/>
    <property type="evidence" value="ECO:0007669"/>
    <property type="project" value="UniProtKB-KW"/>
</dbReference>
<evidence type="ECO:0000256" key="5">
    <source>
        <dbReference type="ARBA" id="ARBA00022771"/>
    </source>
</evidence>